<reference evidence="2 3" key="1">
    <citation type="journal article" date="2016" name="Nat. Commun.">
        <title>Thousands of microbial genomes shed light on interconnected biogeochemical processes in an aquifer system.</title>
        <authorList>
            <person name="Anantharaman K."/>
            <person name="Brown C.T."/>
            <person name="Hug L.A."/>
            <person name="Sharon I."/>
            <person name="Castelle C.J."/>
            <person name="Probst A.J."/>
            <person name="Thomas B.C."/>
            <person name="Singh A."/>
            <person name="Wilkins M.J."/>
            <person name="Karaoz U."/>
            <person name="Brodie E.L."/>
            <person name="Williams K.H."/>
            <person name="Hubbard S.S."/>
            <person name="Banfield J.F."/>
        </authorList>
    </citation>
    <scope>NUCLEOTIDE SEQUENCE [LARGE SCALE GENOMIC DNA]</scope>
</reference>
<organism evidence="2 3">
    <name type="scientific">Candidatus Gottesmanbacteria bacterium RBG_13_37_7</name>
    <dbReference type="NCBI Taxonomy" id="1798369"/>
    <lineage>
        <taxon>Bacteria</taxon>
        <taxon>Candidatus Gottesmaniibacteriota</taxon>
    </lineage>
</organism>
<dbReference type="EMBL" id="MFIY01000065">
    <property type="protein sequence ID" value="OGF99225.1"/>
    <property type="molecule type" value="Genomic_DNA"/>
</dbReference>
<feature type="domain" description="Ribosomal RNA large subunit methyltransferase K/L-like methyltransferase" evidence="1">
    <location>
        <begin position="204"/>
        <end position="284"/>
    </location>
</feature>
<comment type="caution">
    <text evidence="2">The sequence shown here is derived from an EMBL/GenBank/DDBJ whole genome shotgun (WGS) entry which is preliminary data.</text>
</comment>
<gene>
    <name evidence="2" type="ORF">A2Y99_04575</name>
</gene>
<dbReference type="AlphaFoldDB" id="A0A1F5YGB8"/>
<dbReference type="PANTHER" id="PTHR14911:SF13">
    <property type="entry name" value="TRNA (GUANINE(6)-N2)-METHYLTRANSFERASE THUMP3"/>
    <property type="match status" value="1"/>
</dbReference>
<dbReference type="Proteomes" id="UP000178230">
    <property type="component" value="Unassembled WGS sequence"/>
</dbReference>
<evidence type="ECO:0000259" key="1">
    <source>
        <dbReference type="Pfam" id="PF01170"/>
    </source>
</evidence>
<protein>
    <recommendedName>
        <fullName evidence="1">Ribosomal RNA large subunit methyltransferase K/L-like methyltransferase domain-containing protein</fullName>
    </recommendedName>
</protein>
<dbReference type="GO" id="GO:0030488">
    <property type="term" value="P:tRNA methylation"/>
    <property type="evidence" value="ECO:0007669"/>
    <property type="project" value="TreeGrafter"/>
</dbReference>
<dbReference type="PANTHER" id="PTHR14911">
    <property type="entry name" value="THUMP DOMAIN-CONTAINING"/>
    <property type="match status" value="1"/>
</dbReference>
<dbReference type="SUPFAM" id="SSF53335">
    <property type="entry name" value="S-adenosyl-L-methionine-dependent methyltransferases"/>
    <property type="match status" value="1"/>
</dbReference>
<dbReference type="InterPro" id="IPR029063">
    <property type="entry name" value="SAM-dependent_MTases_sf"/>
</dbReference>
<name>A0A1F5YGB8_9BACT</name>
<dbReference type="Pfam" id="PF01170">
    <property type="entry name" value="UPF0020"/>
    <property type="match status" value="1"/>
</dbReference>
<accession>A0A1F5YGB8</accession>
<sequence>MIKAFFILGSNPALSFSELLAIFERNKLVFEVESVSSETAVIIFQQQIDLSKLMISLGGTVKIGEILDEIDLEEKEDKFFEIFSAKNLLGKYIRQQTGKIHFGISLYSVEADRKPLELLADKIINLNILIKNNLKKTGRNAGFLRIKERNLSSVSVAKNGLLDKGAEIVLILTKKKILIGKTQTVQEFASFSFRDYGRPNRDKRSGMMPPKLARMMINLAKVEKEERILDPFCGSGTVIQESILLGYTQISGCDISSKSISDTGKNNDWLFKNYQKFKRSSYNISLLETNVLGISKIIAPNSIDAIVTEPYLGPPLYQKPDKNKVSKILDSLKNLYLQAFIEFQKIIKSKGKVVIIFPCFEMENQIYFLDIINQITKTGFRQTELIPKKYSYFSFLKQAPRQTIIFGDKWHFFWREILSFTKI</sequence>
<evidence type="ECO:0000313" key="3">
    <source>
        <dbReference type="Proteomes" id="UP000178230"/>
    </source>
</evidence>
<evidence type="ECO:0000313" key="2">
    <source>
        <dbReference type="EMBL" id="OGF99225.1"/>
    </source>
</evidence>
<proteinExistence type="predicted"/>
<dbReference type="CDD" id="cd02440">
    <property type="entry name" value="AdoMet_MTases"/>
    <property type="match status" value="1"/>
</dbReference>
<dbReference type="GO" id="GO:0016423">
    <property type="term" value="F:tRNA (guanine) methyltransferase activity"/>
    <property type="evidence" value="ECO:0007669"/>
    <property type="project" value="TreeGrafter"/>
</dbReference>
<dbReference type="InterPro" id="IPR000241">
    <property type="entry name" value="RlmKL-like_Mtase"/>
</dbReference>
<dbReference type="Gene3D" id="3.40.50.150">
    <property type="entry name" value="Vaccinia Virus protein VP39"/>
    <property type="match status" value="1"/>
</dbReference>